<organism evidence="1 2">
    <name type="scientific">Cichorium intybus</name>
    <name type="common">Chicory</name>
    <dbReference type="NCBI Taxonomy" id="13427"/>
    <lineage>
        <taxon>Eukaryota</taxon>
        <taxon>Viridiplantae</taxon>
        <taxon>Streptophyta</taxon>
        <taxon>Embryophyta</taxon>
        <taxon>Tracheophyta</taxon>
        <taxon>Spermatophyta</taxon>
        <taxon>Magnoliopsida</taxon>
        <taxon>eudicotyledons</taxon>
        <taxon>Gunneridae</taxon>
        <taxon>Pentapetalae</taxon>
        <taxon>asterids</taxon>
        <taxon>campanulids</taxon>
        <taxon>Asterales</taxon>
        <taxon>Asteraceae</taxon>
        <taxon>Cichorioideae</taxon>
        <taxon>Cichorieae</taxon>
        <taxon>Cichoriinae</taxon>
        <taxon>Cichorium</taxon>
    </lineage>
</organism>
<dbReference type="EMBL" id="CM042017">
    <property type="protein sequence ID" value="KAI3691224.1"/>
    <property type="molecule type" value="Genomic_DNA"/>
</dbReference>
<reference evidence="1 2" key="2">
    <citation type="journal article" date="2022" name="Mol. Ecol. Resour.">
        <title>The genomes of chicory, endive, great burdock and yacon provide insights into Asteraceae paleo-polyploidization history and plant inulin production.</title>
        <authorList>
            <person name="Fan W."/>
            <person name="Wang S."/>
            <person name="Wang H."/>
            <person name="Wang A."/>
            <person name="Jiang F."/>
            <person name="Liu H."/>
            <person name="Zhao H."/>
            <person name="Xu D."/>
            <person name="Zhang Y."/>
        </authorList>
    </citation>
    <scope>NUCLEOTIDE SEQUENCE [LARGE SCALE GENOMIC DNA]</scope>
    <source>
        <strain evidence="2">cv. Punajuju</strain>
        <tissue evidence="1">Leaves</tissue>
    </source>
</reference>
<comment type="caution">
    <text evidence="1">The sequence shown here is derived from an EMBL/GenBank/DDBJ whole genome shotgun (WGS) entry which is preliminary data.</text>
</comment>
<keyword evidence="2" id="KW-1185">Reference proteome</keyword>
<protein>
    <submittedName>
        <fullName evidence="1">Uncharacterized protein</fullName>
    </submittedName>
</protein>
<evidence type="ECO:0000313" key="1">
    <source>
        <dbReference type="EMBL" id="KAI3691224.1"/>
    </source>
</evidence>
<accession>A0ACB8Z1X4</accession>
<reference evidence="2" key="1">
    <citation type="journal article" date="2022" name="Mol. Ecol. Resour.">
        <title>The genomes of chicory, endive, great burdock and yacon provide insights into Asteraceae palaeo-polyploidization history and plant inulin production.</title>
        <authorList>
            <person name="Fan W."/>
            <person name="Wang S."/>
            <person name="Wang H."/>
            <person name="Wang A."/>
            <person name="Jiang F."/>
            <person name="Liu H."/>
            <person name="Zhao H."/>
            <person name="Xu D."/>
            <person name="Zhang Y."/>
        </authorList>
    </citation>
    <scope>NUCLEOTIDE SEQUENCE [LARGE SCALE GENOMIC DNA]</scope>
    <source>
        <strain evidence="2">cv. Punajuju</strain>
    </source>
</reference>
<sequence>MRSNSKAVKTIFSFFDLLGFILKNHHHLLHLLRSAPSSPSSICTFFTFFDLLGFILKSDTKLPTDLLIQTTYVSGPKSDSNDPRLRV</sequence>
<proteinExistence type="predicted"/>
<dbReference type="Proteomes" id="UP001055811">
    <property type="component" value="Linkage Group LG09"/>
</dbReference>
<gene>
    <name evidence="1" type="ORF">L2E82_49447</name>
</gene>
<evidence type="ECO:0000313" key="2">
    <source>
        <dbReference type="Proteomes" id="UP001055811"/>
    </source>
</evidence>
<name>A0ACB8Z1X4_CICIN</name>